<dbReference type="SUPFAM" id="SSF53474">
    <property type="entry name" value="alpha/beta-Hydrolases"/>
    <property type="match status" value="1"/>
</dbReference>
<dbReference type="InterPro" id="IPR000073">
    <property type="entry name" value="AB_hydrolase_1"/>
</dbReference>
<dbReference type="Gene3D" id="3.40.50.1820">
    <property type="entry name" value="alpha/beta hydrolase"/>
    <property type="match status" value="1"/>
</dbReference>
<gene>
    <name evidence="4" type="ORF">LTR24_004376</name>
</gene>
<evidence type="ECO:0000256" key="2">
    <source>
        <dbReference type="ARBA" id="ARBA00022801"/>
    </source>
</evidence>
<dbReference type="EMBL" id="JAVRRG010000045">
    <property type="protein sequence ID" value="KAK5093257.1"/>
    <property type="molecule type" value="Genomic_DNA"/>
</dbReference>
<dbReference type="Pfam" id="PF00561">
    <property type="entry name" value="Abhydrolase_1"/>
    <property type="match status" value="1"/>
</dbReference>
<feature type="domain" description="AB hydrolase-1" evidence="3">
    <location>
        <begin position="32"/>
        <end position="296"/>
    </location>
</feature>
<dbReference type="NCBIfam" id="TIGR01250">
    <property type="entry name" value="pro_imino_pep_2"/>
    <property type="match status" value="1"/>
</dbReference>
<comment type="similarity">
    <text evidence="1">Belongs to the peptidase S33 family.</text>
</comment>
<evidence type="ECO:0000259" key="3">
    <source>
        <dbReference type="Pfam" id="PF00561"/>
    </source>
</evidence>
<comment type="caution">
    <text evidence="4">The sequence shown here is derived from an EMBL/GenBank/DDBJ whole genome shotgun (WGS) entry which is preliminary data.</text>
</comment>
<evidence type="ECO:0000313" key="5">
    <source>
        <dbReference type="Proteomes" id="UP001345013"/>
    </source>
</evidence>
<sequence>MEGRASFSYPSLSTPAETWYQVHGSLTPSTRPIIILHGGPGMTHTYLTEPVHLHTAHNRTVIFYDQIGCGNSTRFKERRLDTDFWTVELFVAEMNNLIAYLGLSEFDLLGNSWGGMLGAEYAIRRNAKDPSRGLKRLVLANSPASMKLWLRSCDEWRAVLPRDIDETLEKYERAQDYDAEPYRAAVLEFYKRHICRVRHPDGVQPFREPLMKTMKLLEEDDTVYFTMNGPSEFTVIGSLKEWTAIGRLEAIDVPTLVINGEFDEARQVCVEPFARGIKRAEWVTIEGASHCAHIEKTEEYCNLVQRQLESSAVSVAEFWSKSSKPRSYPVYGASKAGIGPNGLYTITLHSCLKLEVSQRLFLGRMSRLKTQPLAVSRHLLCFTTVTSGQRSVSTSRVTYRKASAESIVARSEKLDGVAEARCGIIMIEFIPDTYINSPKEA</sequence>
<dbReference type="InterPro" id="IPR005945">
    <property type="entry name" value="Pro_imino_pep"/>
</dbReference>
<accession>A0ABR0KC29</accession>
<dbReference type="InterPro" id="IPR002410">
    <property type="entry name" value="Peptidase_S33"/>
</dbReference>
<dbReference type="InterPro" id="IPR029058">
    <property type="entry name" value="AB_hydrolase_fold"/>
</dbReference>
<name>A0ABR0KC29_9EURO</name>
<dbReference type="PANTHER" id="PTHR43194">
    <property type="entry name" value="HYDROLASE ALPHA/BETA FOLD FAMILY"/>
    <property type="match status" value="1"/>
</dbReference>
<evidence type="ECO:0000313" key="4">
    <source>
        <dbReference type="EMBL" id="KAK5093257.1"/>
    </source>
</evidence>
<dbReference type="PANTHER" id="PTHR43194:SF2">
    <property type="entry name" value="PEROXISOMAL MEMBRANE PROTEIN LPX1"/>
    <property type="match status" value="1"/>
</dbReference>
<dbReference type="PRINTS" id="PR00793">
    <property type="entry name" value="PROAMNOPTASE"/>
</dbReference>
<dbReference type="Proteomes" id="UP001345013">
    <property type="component" value="Unassembled WGS sequence"/>
</dbReference>
<keyword evidence="2" id="KW-0378">Hydrolase</keyword>
<reference evidence="4 5" key="1">
    <citation type="submission" date="2023-08" db="EMBL/GenBank/DDBJ databases">
        <title>Black Yeasts Isolated from many extreme environments.</title>
        <authorList>
            <person name="Coleine C."/>
            <person name="Stajich J.E."/>
            <person name="Selbmann L."/>
        </authorList>
    </citation>
    <scope>NUCLEOTIDE SEQUENCE [LARGE SCALE GENOMIC DNA]</scope>
    <source>
        <strain evidence="4 5">CCFEE 5885</strain>
    </source>
</reference>
<protein>
    <recommendedName>
        <fullName evidence="3">AB hydrolase-1 domain-containing protein</fullName>
    </recommendedName>
</protein>
<keyword evidence="5" id="KW-1185">Reference proteome</keyword>
<organism evidence="4 5">
    <name type="scientific">Lithohypha guttulata</name>
    <dbReference type="NCBI Taxonomy" id="1690604"/>
    <lineage>
        <taxon>Eukaryota</taxon>
        <taxon>Fungi</taxon>
        <taxon>Dikarya</taxon>
        <taxon>Ascomycota</taxon>
        <taxon>Pezizomycotina</taxon>
        <taxon>Eurotiomycetes</taxon>
        <taxon>Chaetothyriomycetidae</taxon>
        <taxon>Chaetothyriales</taxon>
        <taxon>Trichomeriaceae</taxon>
        <taxon>Lithohypha</taxon>
    </lineage>
</organism>
<proteinExistence type="inferred from homology"/>
<dbReference type="InterPro" id="IPR050228">
    <property type="entry name" value="Carboxylesterase_BioH"/>
</dbReference>
<evidence type="ECO:0000256" key="1">
    <source>
        <dbReference type="ARBA" id="ARBA00010088"/>
    </source>
</evidence>